<reference evidence="3" key="1">
    <citation type="submission" date="2023-02" db="EMBL/GenBank/DDBJ databases">
        <title>Genome sequence of Hyphococcus flavus.</title>
        <authorList>
            <person name="Rong J.-C."/>
            <person name="Zhao Q."/>
            <person name="Yi M."/>
            <person name="Wu J.-Y."/>
        </authorList>
    </citation>
    <scope>NUCLEOTIDE SEQUENCE</scope>
    <source>
        <strain evidence="3">MCCC 1K03223</strain>
    </source>
</reference>
<sequence length="228" mass="25791">MGVFSRLSDIVNSNINSMLDKAEDPEKVVRLIIQEMEDTLVEVRSNAARALADRKEVTRKKGEFATRTKEWESKAELAIAKGREDLARGAVAAKRKAEEMIGLLDGELKAIDETVNKTNEDLERLQAKLKEARAKQRSLEIRRHAASDSVRVSRQVNDGRIEEALARFDRYERRIDELEAEAESWALGRPRTLEDEFAELEAEDGVNAELEDLKRRVANRTSSTGQGQ</sequence>
<dbReference type="NCBIfam" id="TIGR02977">
    <property type="entry name" value="phageshock_pspA"/>
    <property type="match status" value="1"/>
</dbReference>
<evidence type="ECO:0000256" key="2">
    <source>
        <dbReference type="SAM" id="Coils"/>
    </source>
</evidence>
<dbReference type="AlphaFoldDB" id="A0AAE9ZB74"/>
<organism evidence="3 4">
    <name type="scientific">Hyphococcus flavus</name>
    <dbReference type="NCBI Taxonomy" id="1866326"/>
    <lineage>
        <taxon>Bacteria</taxon>
        <taxon>Pseudomonadati</taxon>
        <taxon>Pseudomonadota</taxon>
        <taxon>Alphaproteobacteria</taxon>
        <taxon>Parvularculales</taxon>
        <taxon>Parvularculaceae</taxon>
        <taxon>Hyphococcus</taxon>
    </lineage>
</organism>
<dbReference type="RefSeq" id="WP_274493196.1">
    <property type="nucleotide sequence ID" value="NZ_CP118166.1"/>
</dbReference>
<keyword evidence="4" id="KW-1185">Reference proteome</keyword>
<evidence type="ECO:0000313" key="3">
    <source>
        <dbReference type="EMBL" id="WDI31324.1"/>
    </source>
</evidence>
<evidence type="ECO:0000313" key="4">
    <source>
        <dbReference type="Proteomes" id="UP001214043"/>
    </source>
</evidence>
<dbReference type="PANTHER" id="PTHR31088">
    <property type="entry name" value="MEMBRANE-ASSOCIATED PROTEIN VIPP1, CHLOROPLASTIC"/>
    <property type="match status" value="1"/>
</dbReference>
<evidence type="ECO:0000256" key="1">
    <source>
        <dbReference type="ARBA" id="ARBA00043985"/>
    </source>
</evidence>
<dbReference type="InterPro" id="IPR014319">
    <property type="entry name" value="Phageshock_PspA"/>
</dbReference>
<name>A0AAE9ZB74_9PROT</name>
<dbReference type="Pfam" id="PF04012">
    <property type="entry name" value="PspA_IM30"/>
    <property type="match status" value="1"/>
</dbReference>
<dbReference type="EMBL" id="CP118166">
    <property type="protein sequence ID" value="WDI31324.1"/>
    <property type="molecule type" value="Genomic_DNA"/>
</dbReference>
<keyword evidence="2" id="KW-0175">Coiled coil</keyword>
<dbReference type="GO" id="GO:0009271">
    <property type="term" value="P:phage shock"/>
    <property type="evidence" value="ECO:0007669"/>
    <property type="project" value="TreeGrafter"/>
</dbReference>
<accession>A0AAE9ZB74</accession>
<dbReference type="KEGG" id="hfl:PUV54_15350"/>
<dbReference type="InterPro" id="IPR007157">
    <property type="entry name" value="PspA_VIPP1"/>
</dbReference>
<proteinExistence type="inferred from homology"/>
<comment type="similarity">
    <text evidence="1">Belongs to the PspA/Vipp/IM30 family.</text>
</comment>
<gene>
    <name evidence="3" type="primary">pspA</name>
    <name evidence="3" type="ORF">PUV54_15350</name>
</gene>
<dbReference type="GO" id="GO:0005829">
    <property type="term" value="C:cytosol"/>
    <property type="evidence" value="ECO:0007669"/>
    <property type="project" value="TreeGrafter"/>
</dbReference>
<feature type="coiled-coil region" evidence="2">
    <location>
        <begin position="108"/>
        <end position="188"/>
    </location>
</feature>
<protein>
    <submittedName>
        <fullName evidence="3">Phage shock protein PspA</fullName>
    </submittedName>
</protein>
<dbReference type="Proteomes" id="UP001214043">
    <property type="component" value="Chromosome"/>
</dbReference>
<dbReference type="PANTHER" id="PTHR31088:SF6">
    <property type="entry name" value="PHAGE SHOCK PROTEIN A"/>
    <property type="match status" value="1"/>
</dbReference>